<protein>
    <recommendedName>
        <fullName evidence="3">Peptide ABC transporter permease</fullName>
    </recommendedName>
</protein>
<comment type="caution">
    <text evidence="1">The sequence shown here is derived from an EMBL/GenBank/DDBJ whole genome shotgun (WGS) entry which is preliminary data.</text>
</comment>
<dbReference type="InterPro" id="IPR020115">
    <property type="entry name" value="Fin"/>
</dbReference>
<dbReference type="Pfam" id="PF10955">
    <property type="entry name" value="Fin"/>
    <property type="match status" value="1"/>
</dbReference>
<dbReference type="EMBL" id="AVBF01000046">
    <property type="protein sequence ID" value="KGP71843.1"/>
    <property type="molecule type" value="Genomic_DNA"/>
</dbReference>
<proteinExistence type="predicted"/>
<dbReference type="STRING" id="1385514.N782_16210"/>
<sequence length="76" mass="9124">MAIVYQCRHCKEYLAELSHEFVDTNQLGLKELSEEDQLQMIRYHENGNIQIDTICEHCQEALEKNPHYHELDFFLQ</sequence>
<accession>A0A0A2TBT8</accession>
<keyword evidence="2" id="KW-1185">Reference proteome</keyword>
<dbReference type="GO" id="GO:0010468">
    <property type="term" value="P:regulation of gene expression"/>
    <property type="evidence" value="ECO:0007669"/>
    <property type="project" value="InterPro"/>
</dbReference>
<dbReference type="Proteomes" id="UP000030147">
    <property type="component" value="Unassembled WGS sequence"/>
</dbReference>
<evidence type="ECO:0000313" key="1">
    <source>
        <dbReference type="EMBL" id="KGP71843.1"/>
    </source>
</evidence>
<dbReference type="eggNOG" id="ENOG50330F6">
    <property type="taxonomic scope" value="Bacteria"/>
</dbReference>
<gene>
    <name evidence="1" type="ORF">N782_16210</name>
</gene>
<organism evidence="1 2">
    <name type="scientific">Pontibacillus yanchengensis Y32</name>
    <dbReference type="NCBI Taxonomy" id="1385514"/>
    <lineage>
        <taxon>Bacteria</taxon>
        <taxon>Bacillati</taxon>
        <taxon>Bacillota</taxon>
        <taxon>Bacilli</taxon>
        <taxon>Bacillales</taxon>
        <taxon>Bacillaceae</taxon>
        <taxon>Pontibacillus</taxon>
    </lineage>
</organism>
<name>A0A0A2TBT8_9BACI</name>
<dbReference type="OrthoDB" id="2084556at2"/>
<evidence type="ECO:0000313" key="2">
    <source>
        <dbReference type="Proteomes" id="UP000030147"/>
    </source>
</evidence>
<reference evidence="1 2" key="1">
    <citation type="journal article" date="2015" name="Stand. Genomic Sci.">
        <title>High quality draft genome sequence of the moderately halophilic bacterium Pontibacillus yanchengensis Y32(T) and comparison among Pontibacillus genomes.</title>
        <authorList>
            <person name="Huang J."/>
            <person name="Qiao Z.X."/>
            <person name="Tang J.W."/>
            <person name="Wang G."/>
        </authorList>
    </citation>
    <scope>NUCLEOTIDE SEQUENCE [LARGE SCALE GENOMIC DNA]</scope>
    <source>
        <strain evidence="1 2">Y32</strain>
    </source>
</reference>
<dbReference type="AlphaFoldDB" id="A0A0A2TBT8"/>
<evidence type="ECO:0008006" key="3">
    <source>
        <dbReference type="Google" id="ProtNLM"/>
    </source>
</evidence>
<dbReference type="RefSeq" id="WP_036821795.1">
    <property type="nucleotide sequence ID" value="NZ_AVBF01000046.1"/>
</dbReference>